<sequence>MISATALDLLAFVTWVFFYAERNTSFFKCLCLILCRPFSNGLEPRLITKTGSLSGIADGEVKTLNTSFFLLAPFYCSLSILKCHLVTRTHFTCIT</sequence>
<proteinExistence type="predicted"/>
<dbReference type="EMBL" id="JBDFQZ010000005">
    <property type="protein sequence ID" value="KAK9723576.1"/>
    <property type="molecule type" value="Genomic_DNA"/>
</dbReference>
<dbReference type="AlphaFoldDB" id="A0AAW1KWF5"/>
<keyword evidence="1" id="KW-0732">Signal</keyword>
<comment type="caution">
    <text evidence="2">The sequence shown here is derived from an EMBL/GenBank/DDBJ whole genome shotgun (WGS) entry which is preliminary data.</text>
</comment>
<organism evidence="2 3">
    <name type="scientific">Saponaria officinalis</name>
    <name type="common">Common soapwort</name>
    <name type="synonym">Lychnis saponaria</name>
    <dbReference type="NCBI Taxonomy" id="3572"/>
    <lineage>
        <taxon>Eukaryota</taxon>
        <taxon>Viridiplantae</taxon>
        <taxon>Streptophyta</taxon>
        <taxon>Embryophyta</taxon>
        <taxon>Tracheophyta</taxon>
        <taxon>Spermatophyta</taxon>
        <taxon>Magnoliopsida</taxon>
        <taxon>eudicotyledons</taxon>
        <taxon>Gunneridae</taxon>
        <taxon>Pentapetalae</taxon>
        <taxon>Caryophyllales</taxon>
        <taxon>Caryophyllaceae</taxon>
        <taxon>Caryophylleae</taxon>
        <taxon>Saponaria</taxon>
    </lineage>
</organism>
<name>A0AAW1KWF5_SAPOF</name>
<evidence type="ECO:0000313" key="2">
    <source>
        <dbReference type="EMBL" id="KAK9723576.1"/>
    </source>
</evidence>
<dbReference type="Proteomes" id="UP001443914">
    <property type="component" value="Unassembled WGS sequence"/>
</dbReference>
<evidence type="ECO:0000313" key="3">
    <source>
        <dbReference type="Proteomes" id="UP001443914"/>
    </source>
</evidence>
<evidence type="ECO:0008006" key="4">
    <source>
        <dbReference type="Google" id="ProtNLM"/>
    </source>
</evidence>
<keyword evidence="3" id="KW-1185">Reference proteome</keyword>
<gene>
    <name evidence="2" type="ORF">RND81_05G009300</name>
</gene>
<evidence type="ECO:0000256" key="1">
    <source>
        <dbReference type="SAM" id="SignalP"/>
    </source>
</evidence>
<accession>A0AAW1KWF5</accession>
<protein>
    <recommendedName>
        <fullName evidence="4">Secreted protein</fullName>
    </recommendedName>
</protein>
<feature type="chain" id="PRO_5043441407" description="Secreted protein" evidence="1">
    <location>
        <begin position="21"/>
        <end position="95"/>
    </location>
</feature>
<feature type="signal peptide" evidence="1">
    <location>
        <begin position="1"/>
        <end position="20"/>
    </location>
</feature>
<reference evidence="2" key="1">
    <citation type="submission" date="2024-03" db="EMBL/GenBank/DDBJ databases">
        <title>WGS assembly of Saponaria officinalis var. Norfolk2.</title>
        <authorList>
            <person name="Jenkins J."/>
            <person name="Shu S."/>
            <person name="Grimwood J."/>
            <person name="Barry K."/>
            <person name="Goodstein D."/>
            <person name="Schmutz J."/>
            <person name="Leebens-Mack J."/>
            <person name="Osbourn A."/>
        </authorList>
    </citation>
    <scope>NUCLEOTIDE SEQUENCE [LARGE SCALE GENOMIC DNA]</scope>
    <source>
        <strain evidence="2">JIC</strain>
    </source>
</reference>